<dbReference type="Proteomes" id="UP001233172">
    <property type="component" value="Unassembled WGS sequence"/>
</dbReference>
<accession>A0AAD8F377</accession>
<reference evidence="1" key="1">
    <citation type="journal article" date="2023" name="PLoS Negl. Trop. Dis.">
        <title>A genome sequence for Biomphalaria pfeifferi, the major vector snail for the human-infecting parasite Schistosoma mansoni.</title>
        <authorList>
            <person name="Bu L."/>
            <person name="Lu L."/>
            <person name="Laidemitt M.R."/>
            <person name="Zhang S.M."/>
            <person name="Mutuku M."/>
            <person name="Mkoji G."/>
            <person name="Steinauer M."/>
            <person name="Loker E.S."/>
        </authorList>
    </citation>
    <scope>NUCLEOTIDE SEQUENCE</scope>
    <source>
        <strain evidence="1">KasaAsao</strain>
    </source>
</reference>
<proteinExistence type="predicted"/>
<comment type="caution">
    <text evidence="1">The sequence shown here is derived from an EMBL/GenBank/DDBJ whole genome shotgun (WGS) entry which is preliminary data.</text>
</comment>
<keyword evidence="2" id="KW-1185">Reference proteome</keyword>
<protein>
    <submittedName>
        <fullName evidence="1">Uncharacterized protein</fullName>
    </submittedName>
</protein>
<dbReference type="AlphaFoldDB" id="A0AAD8F377"/>
<dbReference type="EMBL" id="JASAOG010000138">
    <property type="protein sequence ID" value="KAK0048409.1"/>
    <property type="molecule type" value="Genomic_DNA"/>
</dbReference>
<evidence type="ECO:0000313" key="2">
    <source>
        <dbReference type="Proteomes" id="UP001233172"/>
    </source>
</evidence>
<reference evidence="1" key="2">
    <citation type="submission" date="2023-04" db="EMBL/GenBank/DDBJ databases">
        <authorList>
            <person name="Bu L."/>
            <person name="Lu L."/>
            <person name="Laidemitt M.R."/>
            <person name="Zhang S.M."/>
            <person name="Mutuku M."/>
            <person name="Mkoji G."/>
            <person name="Steinauer M."/>
            <person name="Loker E.S."/>
        </authorList>
    </citation>
    <scope>NUCLEOTIDE SEQUENCE</scope>
    <source>
        <strain evidence="1">KasaAsao</strain>
        <tissue evidence="1">Whole Snail</tissue>
    </source>
</reference>
<evidence type="ECO:0000313" key="1">
    <source>
        <dbReference type="EMBL" id="KAK0048409.1"/>
    </source>
</evidence>
<sequence>MHRTRTNLSQNFIWTTHAPQKTPPLAHLHMDNTCTIPDPTTLTLYMYNTSTATDATTSTSAYGQHMHRTRTNLSQNFIWTTHAPQKTPPLAHLYMDNTYTIPDPTTRTLYIYNTSTATDPTTSTPAYGQHMHRTRTNLSQNFIWTTHAPQKTPPLAHFLCTKHKHRARPNHSYTCIWTTHATY</sequence>
<name>A0AAD8F377_BIOPF</name>
<gene>
    <name evidence="1" type="ORF">Bpfe_022196</name>
</gene>
<organism evidence="1 2">
    <name type="scientific">Biomphalaria pfeifferi</name>
    <name type="common">Bloodfluke planorb</name>
    <name type="synonym">Freshwater snail</name>
    <dbReference type="NCBI Taxonomy" id="112525"/>
    <lineage>
        <taxon>Eukaryota</taxon>
        <taxon>Metazoa</taxon>
        <taxon>Spiralia</taxon>
        <taxon>Lophotrochozoa</taxon>
        <taxon>Mollusca</taxon>
        <taxon>Gastropoda</taxon>
        <taxon>Heterobranchia</taxon>
        <taxon>Euthyneura</taxon>
        <taxon>Panpulmonata</taxon>
        <taxon>Hygrophila</taxon>
        <taxon>Lymnaeoidea</taxon>
        <taxon>Planorbidae</taxon>
        <taxon>Biomphalaria</taxon>
    </lineage>
</organism>